<dbReference type="Proteomes" id="UP000199754">
    <property type="component" value="Plasmid pSMR1-3"/>
</dbReference>
<evidence type="ECO:0000256" key="2">
    <source>
        <dbReference type="ARBA" id="ARBA00022475"/>
    </source>
</evidence>
<feature type="transmembrane region" description="Helical" evidence="6">
    <location>
        <begin position="16"/>
        <end position="41"/>
    </location>
</feature>
<keyword evidence="8" id="KW-1185">Reference proteome</keyword>
<dbReference type="PANTHER" id="PTHR47089:SF1">
    <property type="entry name" value="GUANOSINE ABC TRANSPORTER PERMEASE PROTEIN NUPP"/>
    <property type="match status" value="1"/>
</dbReference>
<evidence type="ECO:0000256" key="6">
    <source>
        <dbReference type="SAM" id="Phobius"/>
    </source>
</evidence>
<keyword evidence="5 6" id="KW-0472">Membrane</keyword>
<dbReference type="GO" id="GO:0022857">
    <property type="term" value="F:transmembrane transporter activity"/>
    <property type="evidence" value="ECO:0007669"/>
    <property type="project" value="InterPro"/>
</dbReference>
<accession>A0A221K8P8</accession>
<dbReference type="OrthoDB" id="9809785at2"/>
<dbReference type="KEGG" id="spse:SULPSESMR1_04521"/>
<dbReference type="PANTHER" id="PTHR47089">
    <property type="entry name" value="ABC TRANSPORTER, PERMEASE PROTEIN"/>
    <property type="match status" value="1"/>
</dbReference>
<geneLocation type="plasmid" evidence="7 8">
    <name>pSMR1-3</name>
</geneLocation>
<evidence type="ECO:0000256" key="4">
    <source>
        <dbReference type="ARBA" id="ARBA00022989"/>
    </source>
</evidence>
<keyword evidence="3 6" id="KW-0812">Transmembrane</keyword>
<evidence type="ECO:0000256" key="1">
    <source>
        <dbReference type="ARBA" id="ARBA00004651"/>
    </source>
</evidence>
<gene>
    <name evidence="7" type="ORF">SULPSESMR1_04521</name>
</gene>
<dbReference type="RefSeq" id="WP_089423226.1">
    <property type="nucleotide sequence ID" value="NZ_CP022418.1"/>
</dbReference>
<keyword evidence="7" id="KW-0614">Plasmid</keyword>
<name>A0A221K8P8_9RHOB</name>
<dbReference type="GO" id="GO:0005886">
    <property type="term" value="C:plasma membrane"/>
    <property type="evidence" value="ECO:0007669"/>
    <property type="project" value="UniProtKB-SubCell"/>
</dbReference>
<evidence type="ECO:0000256" key="3">
    <source>
        <dbReference type="ARBA" id="ARBA00022692"/>
    </source>
</evidence>
<feature type="transmembrane region" description="Helical" evidence="6">
    <location>
        <begin position="122"/>
        <end position="145"/>
    </location>
</feature>
<feature type="transmembrane region" description="Helical" evidence="6">
    <location>
        <begin position="89"/>
        <end position="110"/>
    </location>
</feature>
<reference evidence="7 8" key="1">
    <citation type="submission" date="2017-07" db="EMBL/GenBank/DDBJ databases">
        <title>Genome Sequence of Sulfitobacter pseudonitzschiae Strain SMR1 Isolated from a culture of the Diatom Skeletonema marinoi.</title>
        <authorList>
            <person name="Topel M."/>
            <person name="Pinder M.I.M."/>
            <person name="Johansson O.N."/>
            <person name="Kourtchenko O."/>
            <person name="Godhe A."/>
            <person name="Clarke A.K."/>
        </authorList>
    </citation>
    <scope>NUCLEOTIDE SEQUENCE [LARGE SCALE GENOMIC DNA]</scope>
    <source>
        <strain evidence="7 8">SMR1</strain>
        <plasmid evidence="7 8">pSMR1-3</plasmid>
    </source>
</reference>
<dbReference type="InterPro" id="IPR001851">
    <property type="entry name" value="ABC_transp_permease"/>
</dbReference>
<evidence type="ECO:0000256" key="5">
    <source>
        <dbReference type="ARBA" id="ARBA00023136"/>
    </source>
</evidence>
<keyword evidence="2" id="KW-1003">Cell membrane</keyword>
<organism evidence="7 8">
    <name type="scientific">Pseudosulfitobacter pseudonitzschiae</name>
    <dbReference type="NCBI Taxonomy" id="1402135"/>
    <lineage>
        <taxon>Bacteria</taxon>
        <taxon>Pseudomonadati</taxon>
        <taxon>Pseudomonadota</taxon>
        <taxon>Alphaproteobacteria</taxon>
        <taxon>Rhodobacterales</taxon>
        <taxon>Roseobacteraceae</taxon>
        <taxon>Pseudosulfitobacter</taxon>
    </lineage>
</organism>
<feature type="transmembrane region" description="Helical" evidence="6">
    <location>
        <begin position="330"/>
        <end position="351"/>
    </location>
</feature>
<proteinExistence type="predicted"/>
<feature type="transmembrane region" description="Helical" evidence="6">
    <location>
        <begin position="203"/>
        <end position="221"/>
    </location>
</feature>
<dbReference type="EMBL" id="CP022418">
    <property type="protein sequence ID" value="ASM75240.1"/>
    <property type="molecule type" value="Genomic_DNA"/>
</dbReference>
<comment type="subcellular location">
    <subcellularLocation>
        <location evidence="1">Cell membrane</location>
        <topology evidence="1">Multi-pass membrane protein</topology>
    </subcellularLocation>
</comment>
<protein>
    <submittedName>
        <fullName evidence="7">Beta-methylgalactoside transporter inner membrane component</fullName>
    </submittedName>
</protein>
<evidence type="ECO:0000313" key="8">
    <source>
        <dbReference type="Proteomes" id="UP000199754"/>
    </source>
</evidence>
<sequence>MSLLERRIKPADSPRAIAIATILSVLAALIIGGLLFLPYGANPFSAYAALFNEAFLSWRGFGFTLVKAAPLILVGLGTVVAWRTGFGYLGFEGCLLIGAAASTIVALSAAEGGALAGIPSFVFLPLATLAALLAGGLWAGIIGLFKGRFGGNEVITSLMMNYVAILLVQYLVSGPLRASGGLPQTPRFEREYWLPLLLDGSRAHAGILISLLAAAIVWVVLMRSRLGFEMIVTGLNPKAAKFGGIEVGRRQMMAACLAGGLAALAGMVEVLGVHHRLMDGMSEGTGFIGIVAALLGKLHPLGVVIVSLLYAGMTVGADAMQRQAGLPGSIVFMIQSMILLFILTSDLFRYYRLRLPRRRTPLKETRHGA</sequence>
<feature type="transmembrane region" description="Helical" evidence="6">
    <location>
        <begin position="61"/>
        <end position="82"/>
    </location>
</feature>
<feature type="transmembrane region" description="Helical" evidence="6">
    <location>
        <begin position="154"/>
        <end position="172"/>
    </location>
</feature>
<dbReference type="CDD" id="cd06580">
    <property type="entry name" value="TM_PBP1_transp_TpRbsC_like"/>
    <property type="match status" value="1"/>
</dbReference>
<dbReference type="Pfam" id="PF02653">
    <property type="entry name" value="BPD_transp_2"/>
    <property type="match status" value="1"/>
</dbReference>
<dbReference type="AlphaFoldDB" id="A0A221K8P8"/>
<feature type="transmembrane region" description="Helical" evidence="6">
    <location>
        <begin position="286"/>
        <end position="310"/>
    </location>
</feature>
<keyword evidence="4 6" id="KW-1133">Transmembrane helix</keyword>
<evidence type="ECO:0000313" key="7">
    <source>
        <dbReference type="EMBL" id="ASM75240.1"/>
    </source>
</evidence>